<proteinExistence type="predicted"/>
<evidence type="ECO:0000313" key="2">
    <source>
        <dbReference type="EMBL" id="EZA58235.1"/>
    </source>
</evidence>
<dbReference type="AlphaFoldDB" id="A0A026WQE1"/>
<name>A0A026WQE1_OOCBI</name>
<gene>
    <name evidence="2" type="ORF">X777_01192</name>
</gene>
<reference evidence="2 3" key="1">
    <citation type="journal article" date="2014" name="Curr. Biol.">
        <title>The genome of the clonal raider ant Cerapachys biroi.</title>
        <authorList>
            <person name="Oxley P.R."/>
            <person name="Ji L."/>
            <person name="Fetter-Pruneda I."/>
            <person name="McKenzie S.K."/>
            <person name="Li C."/>
            <person name="Hu H."/>
            <person name="Zhang G."/>
            <person name="Kronauer D.J."/>
        </authorList>
    </citation>
    <scope>NUCLEOTIDE SEQUENCE [LARGE SCALE GENOMIC DNA]</scope>
</reference>
<dbReference type="EMBL" id="KK107128">
    <property type="protein sequence ID" value="EZA58235.1"/>
    <property type="molecule type" value="Genomic_DNA"/>
</dbReference>
<sequence length="101" mass="11233">MKLNMKSRYLITPIPHPILVDYWSSSWAVTISHCCEDAAVSLDETVRDENRLAATRRDQPTVRLRMNSIQAASRAAPARPRATTADDSRVADGIRGKPTRG</sequence>
<feature type="compositionally biased region" description="Basic and acidic residues" evidence="1">
    <location>
        <begin position="84"/>
        <end position="95"/>
    </location>
</feature>
<feature type="compositionally biased region" description="Low complexity" evidence="1">
    <location>
        <begin position="71"/>
        <end position="83"/>
    </location>
</feature>
<protein>
    <submittedName>
        <fullName evidence="2">Uncharacterized protein</fullName>
    </submittedName>
</protein>
<keyword evidence="3" id="KW-1185">Reference proteome</keyword>
<feature type="region of interest" description="Disordered" evidence="1">
    <location>
        <begin position="58"/>
        <end position="101"/>
    </location>
</feature>
<dbReference type="Proteomes" id="UP000053097">
    <property type="component" value="Unassembled WGS sequence"/>
</dbReference>
<evidence type="ECO:0000313" key="3">
    <source>
        <dbReference type="Proteomes" id="UP000053097"/>
    </source>
</evidence>
<organism evidence="2 3">
    <name type="scientific">Ooceraea biroi</name>
    <name type="common">Clonal raider ant</name>
    <name type="synonym">Cerapachys biroi</name>
    <dbReference type="NCBI Taxonomy" id="2015173"/>
    <lineage>
        <taxon>Eukaryota</taxon>
        <taxon>Metazoa</taxon>
        <taxon>Ecdysozoa</taxon>
        <taxon>Arthropoda</taxon>
        <taxon>Hexapoda</taxon>
        <taxon>Insecta</taxon>
        <taxon>Pterygota</taxon>
        <taxon>Neoptera</taxon>
        <taxon>Endopterygota</taxon>
        <taxon>Hymenoptera</taxon>
        <taxon>Apocrita</taxon>
        <taxon>Aculeata</taxon>
        <taxon>Formicoidea</taxon>
        <taxon>Formicidae</taxon>
        <taxon>Dorylinae</taxon>
        <taxon>Ooceraea</taxon>
    </lineage>
</organism>
<evidence type="ECO:0000256" key="1">
    <source>
        <dbReference type="SAM" id="MobiDB-lite"/>
    </source>
</evidence>
<accession>A0A026WQE1</accession>